<dbReference type="EMBL" id="JAJADR010000003">
    <property type="protein sequence ID" value="MCB2408712.1"/>
    <property type="molecule type" value="Genomic_DNA"/>
</dbReference>
<evidence type="ECO:0000313" key="4">
    <source>
        <dbReference type="EMBL" id="MCB2408712.1"/>
    </source>
</evidence>
<dbReference type="InterPro" id="IPR011935">
    <property type="entry name" value="CHP02231"/>
</dbReference>
<evidence type="ECO:0000259" key="3">
    <source>
        <dbReference type="Pfam" id="PF13600"/>
    </source>
</evidence>
<evidence type="ECO:0000313" key="5">
    <source>
        <dbReference type="Proteomes" id="UP001165296"/>
    </source>
</evidence>
<dbReference type="PANTHER" id="PTHR31005:SF8">
    <property type="entry name" value="DUF4139 DOMAIN-CONTAINING PROTEIN"/>
    <property type="match status" value="1"/>
</dbReference>
<protein>
    <submittedName>
        <fullName evidence="4">DUF4139 domain-containing protein</fullName>
    </submittedName>
</protein>
<reference evidence="4" key="1">
    <citation type="submission" date="2021-10" db="EMBL/GenBank/DDBJ databases">
        <authorList>
            <person name="Dean J.D."/>
            <person name="Kim M.K."/>
            <person name="Newey C.N."/>
            <person name="Stoker T.S."/>
            <person name="Thompson D.W."/>
            <person name="Grose J.H."/>
        </authorList>
    </citation>
    <scope>NUCLEOTIDE SEQUENCE</scope>
    <source>
        <strain evidence="4">BT178</strain>
    </source>
</reference>
<dbReference type="PANTHER" id="PTHR31005">
    <property type="entry name" value="DUF4139 DOMAIN-CONTAINING PROTEIN"/>
    <property type="match status" value="1"/>
</dbReference>
<evidence type="ECO:0000256" key="1">
    <source>
        <dbReference type="SAM" id="SignalP"/>
    </source>
</evidence>
<feature type="chain" id="PRO_5046740242" evidence="1">
    <location>
        <begin position="19"/>
        <end position="516"/>
    </location>
</feature>
<dbReference type="InterPro" id="IPR037291">
    <property type="entry name" value="DUF4139"/>
</dbReference>
<sequence>MKLFYTSLLLALPWAAQAQQSMVAPLPLDAVTVFFNSAELHHQSNLALPAGTSVVVLTGLSNQLQPRSLQIEVSENAEILSVDATPPGEQSSDVVAELEKELRRVRATLMALTEERAMVLANKQVPEVSSWTSELQRTADFFRQRLVEIQLRVDELQASQQTLITRLAAQRASGKPGAVAPVAAAGGVTVRLQLARAATVRLAATYLTDESYWQPMHDLRVSEGSRELRVVSKADIHNNSELDWRNARLTLQTADPQRSVARPNMQPWMLQRGGEEDLNEGRLDTYAVKGSSRGTSTAAGAADINELSTQYNLAATVSLAARSAQEVRLNEQKLPLRLEYMAVPKLSPDAYLVGKVVNWEQLNLVGDSASVYLGGAYVGKTELATRAYNDTLEISLGRDKQVLLSRAKREDVTSQGLLGGEKTRLGYEINVKNLHRTPIRVRVLDQLPLSADAEVAIKPIDISNAELDGPSGKLTWMINLAPGGSQKLPFSFSVEYPKSKRPNLRRRRRVMSPKFR</sequence>
<dbReference type="Pfam" id="PF13598">
    <property type="entry name" value="DUF4139"/>
    <property type="match status" value="1"/>
</dbReference>
<gene>
    <name evidence="4" type="ORF">LGH74_12055</name>
</gene>
<feature type="signal peptide" evidence="1">
    <location>
        <begin position="1"/>
        <end position="18"/>
    </location>
</feature>
<keyword evidence="5" id="KW-1185">Reference proteome</keyword>
<dbReference type="Pfam" id="PF13600">
    <property type="entry name" value="DUF4140"/>
    <property type="match status" value="1"/>
</dbReference>
<comment type="caution">
    <text evidence="4">The sequence shown here is derived from an EMBL/GenBank/DDBJ whole genome shotgun (WGS) entry which is preliminary data.</text>
</comment>
<proteinExistence type="predicted"/>
<dbReference type="RefSeq" id="WP_226176006.1">
    <property type="nucleotide sequence ID" value="NZ_JAJADR010000003.1"/>
</dbReference>
<dbReference type="InterPro" id="IPR025554">
    <property type="entry name" value="DUF4140"/>
</dbReference>
<accession>A0ABS8AR60</accession>
<name>A0ABS8AR60_9BACT</name>
<dbReference type="Proteomes" id="UP001165296">
    <property type="component" value="Unassembled WGS sequence"/>
</dbReference>
<feature type="domain" description="DUF4139" evidence="2">
    <location>
        <begin position="203"/>
        <end position="498"/>
    </location>
</feature>
<keyword evidence="1" id="KW-0732">Signal</keyword>
<feature type="domain" description="DUF4140" evidence="3">
    <location>
        <begin position="31"/>
        <end position="120"/>
    </location>
</feature>
<evidence type="ECO:0000259" key="2">
    <source>
        <dbReference type="Pfam" id="PF13598"/>
    </source>
</evidence>
<dbReference type="NCBIfam" id="TIGR02231">
    <property type="entry name" value="mucoidy inhibitor MuiA family protein"/>
    <property type="match status" value="1"/>
</dbReference>
<organism evidence="4 5">
    <name type="scientific">Hymenobacter lucidus</name>
    <dbReference type="NCBI Taxonomy" id="2880930"/>
    <lineage>
        <taxon>Bacteria</taxon>
        <taxon>Pseudomonadati</taxon>
        <taxon>Bacteroidota</taxon>
        <taxon>Cytophagia</taxon>
        <taxon>Cytophagales</taxon>
        <taxon>Hymenobacteraceae</taxon>
        <taxon>Hymenobacter</taxon>
    </lineage>
</organism>